<evidence type="ECO:0000259" key="1">
    <source>
        <dbReference type="Pfam" id="PF03184"/>
    </source>
</evidence>
<reference evidence="2" key="1">
    <citation type="submission" date="2021-04" db="EMBL/GenBank/DDBJ databases">
        <authorList>
            <consortium name="Wellcome Sanger Institute Data Sharing"/>
        </authorList>
    </citation>
    <scope>NUCLEOTIDE SEQUENCE [LARGE SCALE GENOMIC DNA]</scope>
</reference>
<reference evidence="2" key="2">
    <citation type="submission" date="2025-08" db="UniProtKB">
        <authorList>
            <consortium name="Ensembl"/>
        </authorList>
    </citation>
    <scope>IDENTIFICATION</scope>
</reference>
<evidence type="ECO:0000313" key="2">
    <source>
        <dbReference type="Ensembl" id="ENSSAUP00010043945.1"/>
    </source>
</evidence>
<reference evidence="2" key="3">
    <citation type="submission" date="2025-09" db="UniProtKB">
        <authorList>
            <consortium name="Ensembl"/>
        </authorList>
    </citation>
    <scope>IDENTIFICATION</scope>
</reference>
<accession>A0A671X4X5</accession>
<dbReference type="Ensembl" id="ENSSAUT00010046236.1">
    <property type="protein sequence ID" value="ENSSAUP00010043945.1"/>
    <property type="gene ID" value="ENSSAUG00010018415.1"/>
</dbReference>
<dbReference type="AlphaFoldDB" id="A0A671X4X5"/>
<sequence>MESALALWISHADDLSYDGVQIEFLPPNTTSLIQPMDQGIIRAFKALYTRNILLRLWTRIKISHYSEGFCNLKTFIIIVKNKADYFTDFANCRLFLQRNSRN</sequence>
<protein>
    <recommendedName>
        <fullName evidence="1">DDE-1 domain-containing protein</fullName>
    </recommendedName>
</protein>
<dbReference type="GeneTree" id="ENSGT00940000177992"/>
<evidence type="ECO:0000313" key="3">
    <source>
        <dbReference type="Proteomes" id="UP000472265"/>
    </source>
</evidence>
<proteinExistence type="predicted"/>
<dbReference type="Proteomes" id="UP000472265">
    <property type="component" value="Chromosome 16"/>
</dbReference>
<dbReference type="InterPro" id="IPR004875">
    <property type="entry name" value="DDE_SF_endonuclease_dom"/>
</dbReference>
<keyword evidence="3" id="KW-1185">Reference proteome</keyword>
<dbReference type="InParanoid" id="A0A671X4X5"/>
<dbReference type="Pfam" id="PF03184">
    <property type="entry name" value="DDE_1"/>
    <property type="match status" value="1"/>
</dbReference>
<name>A0A671X4X5_SPAAU</name>
<feature type="domain" description="DDE-1" evidence="1">
    <location>
        <begin position="17"/>
        <end position="79"/>
    </location>
</feature>
<dbReference type="GO" id="GO:0003676">
    <property type="term" value="F:nucleic acid binding"/>
    <property type="evidence" value="ECO:0007669"/>
    <property type="project" value="InterPro"/>
</dbReference>
<organism evidence="2 3">
    <name type="scientific">Sparus aurata</name>
    <name type="common">Gilthead sea bream</name>
    <dbReference type="NCBI Taxonomy" id="8175"/>
    <lineage>
        <taxon>Eukaryota</taxon>
        <taxon>Metazoa</taxon>
        <taxon>Chordata</taxon>
        <taxon>Craniata</taxon>
        <taxon>Vertebrata</taxon>
        <taxon>Euteleostomi</taxon>
        <taxon>Actinopterygii</taxon>
        <taxon>Neopterygii</taxon>
        <taxon>Teleostei</taxon>
        <taxon>Neoteleostei</taxon>
        <taxon>Acanthomorphata</taxon>
        <taxon>Eupercaria</taxon>
        <taxon>Spariformes</taxon>
        <taxon>Sparidae</taxon>
        <taxon>Sparus</taxon>
    </lineage>
</organism>